<dbReference type="RefSeq" id="WP_246192768.1">
    <property type="nucleotide sequence ID" value="NZ_BAAABR010000033.1"/>
</dbReference>
<dbReference type="EMBL" id="VIVR01000001">
    <property type="protein sequence ID" value="TWE19288.1"/>
    <property type="molecule type" value="Genomic_DNA"/>
</dbReference>
<keyword evidence="6" id="KW-1185">Reference proteome</keyword>
<dbReference type="Proteomes" id="UP000318416">
    <property type="component" value="Unassembled WGS sequence"/>
</dbReference>
<evidence type="ECO:0000313" key="5">
    <source>
        <dbReference type="EMBL" id="TWE19288.1"/>
    </source>
</evidence>
<proteinExistence type="predicted"/>
<sequence length="443" mass="47083">MSLTAFAPTSSPAPRRRRLPLVAALTVAATLLAPAGLASAQPYAGAAPSAPGEAVHLTLPAPTGPYPIGTVPLHLVDRARPDPWSASQPYRELMVSVRYPARDADRYPLAPQMSPGEAAGFDAMNNLGDVVPAGRVDWSATSTHAHLGAPVDRRGGPRPVVLYSPGAGDPRSLGTTLSDDLASHGYIVVTIDHTYEAPAVEFPGGRVERSRMLEEFTMAQSEQRVPELLRKVTAVRVADTRCVLDQLTALAVGVNPDAEHRKLPPGLRGALDPARIGMRGHSAGGFTAVQTMHDDARIKAGINMDGVLGYAQDDGDPSNPSSAATDGLDRPVLLMGHQGNDHHTSPSWNALWEHSSGWRRDLTLNESQHASFTDAESLLPQIAGPLGLPQSAVTAKIGSIAPDRAVTAEEAYISAFFDRWLRGRDAHLLDGPSPDHPEVRFVP</sequence>
<keyword evidence="4" id="KW-0732">Signal</keyword>
<accession>A0A561EUK7</accession>
<name>A0A561EUK7_9ACTN</name>
<dbReference type="InterPro" id="IPR029058">
    <property type="entry name" value="AB_hydrolase_fold"/>
</dbReference>
<dbReference type="GO" id="GO:0003847">
    <property type="term" value="F:1-alkyl-2-acetylglycerophosphocholine esterase activity"/>
    <property type="evidence" value="ECO:0007669"/>
    <property type="project" value="TreeGrafter"/>
</dbReference>
<evidence type="ECO:0000313" key="6">
    <source>
        <dbReference type="Proteomes" id="UP000318416"/>
    </source>
</evidence>
<evidence type="ECO:0000256" key="4">
    <source>
        <dbReference type="SAM" id="SignalP"/>
    </source>
</evidence>
<feature type="signal peptide" evidence="4">
    <location>
        <begin position="1"/>
        <end position="40"/>
    </location>
</feature>
<feature type="chain" id="PRO_5021803565" evidence="4">
    <location>
        <begin position="41"/>
        <end position="443"/>
    </location>
</feature>
<keyword evidence="3" id="KW-0443">Lipid metabolism</keyword>
<keyword evidence="2" id="KW-0442">Lipid degradation</keyword>
<dbReference type="SUPFAM" id="SSF53474">
    <property type="entry name" value="alpha/beta-Hydrolases"/>
    <property type="match status" value="1"/>
</dbReference>
<organism evidence="5 6">
    <name type="scientific">Kitasatospora atroaurantiaca</name>
    <dbReference type="NCBI Taxonomy" id="285545"/>
    <lineage>
        <taxon>Bacteria</taxon>
        <taxon>Bacillati</taxon>
        <taxon>Actinomycetota</taxon>
        <taxon>Actinomycetes</taxon>
        <taxon>Kitasatosporales</taxon>
        <taxon>Streptomycetaceae</taxon>
        <taxon>Kitasatospora</taxon>
    </lineage>
</organism>
<dbReference type="Pfam" id="PF03403">
    <property type="entry name" value="PAF-AH_p_II"/>
    <property type="match status" value="1"/>
</dbReference>
<dbReference type="PANTHER" id="PTHR10272">
    <property type="entry name" value="PLATELET-ACTIVATING FACTOR ACETYLHYDROLASE"/>
    <property type="match status" value="1"/>
</dbReference>
<protein>
    <submittedName>
        <fullName evidence="5">Platelet-activating factor acetylhydrolase isoform II</fullName>
    </submittedName>
</protein>
<dbReference type="GO" id="GO:0016042">
    <property type="term" value="P:lipid catabolic process"/>
    <property type="evidence" value="ECO:0007669"/>
    <property type="project" value="UniProtKB-KW"/>
</dbReference>
<evidence type="ECO:0000256" key="1">
    <source>
        <dbReference type="ARBA" id="ARBA00022801"/>
    </source>
</evidence>
<reference evidence="5 6" key="1">
    <citation type="submission" date="2019-06" db="EMBL/GenBank/DDBJ databases">
        <title>Sequencing the genomes of 1000 actinobacteria strains.</title>
        <authorList>
            <person name="Klenk H.-P."/>
        </authorList>
    </citation>
    <scope>NUCLEOTIDE SEQUENCE [LARGE SCALE GENOMIC DNA]</scope>
    <source>
        <strain evidence="5 6">DSM 41649</strain>
    </source>
</reference>
<evidence type="ECO:0000256" key="3">
    <source>
        <dbReference type="ARBA" id="ARBA00023098"/>
    </source>
</evidence>
<keyword evidence="1 5" id="KW-0378">Hydrolase</keyword>
<comment type="caution">
    <text evidence="5">The sequence shown here is derived from an EMBL/GenBank/DDBJ whole genome shotgun (WGS) entry which is preliminary data.</text>
</comment>
<evidence type="ECO:0000256" key="2">
    <source>
        <dbReference type="ARBA" id="ARBA00022963"/>
    </source>
</evidence>
<dbReference type="Gene3D" id="3.40.50.1820">
    <property type="entry name" value="alpha/beta hydrolase"/>
    <property type="match status" value="1"/>
</dbReference>
<gene>
    <name evidence="5" type="ORF">FB465_4404</name>
</gene>
<dbReference type="AlphaFoldDB" id="A0A561EUK7"/>
<dbReference type="PANTHER" id="PTHR10272:SF0">
    <property type="entry name" value="PLATELET-ACTIVATING FACTOR ACETYLHYDROLASE"/>
    <property type="match status" value="1"/>
</dbReference>